<dbReference type="SUPFAM" id="SSF52096">
    <property type="entry name" value="ClpP/crotonase"/>
    <property type="match status" value="1"/>
</dbReference>
<dbReference type="Proteomes" id="UP001596317">
    <property type="component" value="Unassembled WGS sequence"/>
</dbReference>
<dbReference type="RefSeq" id="WP_224609345.1">
    <property type="nucleotide sequence ID" value="NZ_JAIQXV010000011.1"/>
</dbReference>
<proteinExistence type="predicted"/>
<dbReference type="InterPro" id="IPR041489">
    <property type="entry name" value="PDZ_6"/>
</dbReference>
<sequence length="419" mass="44514">MPTTLRRVLAAALLTLSVAQASPATDLFRAATDSVRQRYFGWSTANLDDLSRTYAAQLDTLCAPQGDSCSYDTGRAVLTELFTAYGDPHTNVRDPEAAERLREIQRGAAVFRTGARLSRIEGGLLVVAVMPRSPAERAGLRLFDLITTVNGEAAGKRDGQNAPVGPTEFVRLERAGAPIAVTVRRAGQPEQTLTLDTERLQARDEPTLSWTGTDGRVALITYPSFLPADAAELFLARVRDAQRQGARALIVDLRYNGGGSLPECVAAASVFGPVEYRTRYQVGGWVYAGRGGEEARPGDRQRPGGAVWSGPAAVLVGPGTASCAEVFTFYAQRAGVLAVGEPTKGVGNSGVIFRDLPDGGVVAVTILRAYGPDDRPLPERVQPDLLAPTDLQRLTQTGQDSTLDAALGALDAQGQTPGR</sequence>
<feature type="compositionally biased region" description="Low complexity" evidence="1">
    <location>
        <begin position="402"/>
        <end position="419"/>
    </location>
</feature>
<reference evidence="5" key="1">
    <citation type="journal article" date="2019" name="Int. J. Syst. Evol. Microbiol.">
        <title>The Global Catalogue of Microorganisms (GCM) 10K type strain sequencing project: providing services to taxonomists for standard genome sequencing and annotation.</title>
        <authorList>
            <consortium name="The Broad Institute Genomics Platform"/>
            <consortium name="The Broad Institute Genome Sequencing Center for Infectious Disease"/>
            <person name="Wu L."/>
            <person name="Ma J."/>
        </authorList>
    </citation>
    <scope>NUCLEOTIDE SEQUENCE [LARGE SCALE GENOMIC DNA]</scope>
    <source>
        <strain evidence="5">CCUG 63830</strain>
    </source>
</reference>
<evidence type="ECO:0000313" key="4">
    <source>
        <dbReference type="EMBL" id="MFC6660241.1"/>
    </source>
</evidence>
<feature type="domain" description="PDZ" evidence="3">
    <location>
        <begin position="101"/>
        <end position="151"/>
    </location>
</feature>
<dbReference type="InterPro" id="IPR005151">
    <property type="entry name" value="Tail-specific_protease"/>
</dbReference>
<dbReference type="EMBL" id="JBHSWB010000001">
    <property type="protein sequence ID" value="MFC6660241.1"/>
    <property type="molecule type" value="Genomic_DNA"/>
</dbReference>
<dbReference type="PROSITE" id="PS50106">
    <property type="entry name" value="PDZ"/>
    <property type="match status" value="1"/>
</dbReference>
<comment type="caution">
    <text evidence="4">The sequence shown here is derived from an EMBL/GenBank/DDBJ whole genome shotgun (WGS) entry which is preliminary data.</text>
</comment>
<feature type="signal peptide" evidence="2">
    <location>
        <begin position="1"/>
        <end position="21"/>
    </location>
</feature>
<dbReference type="Gene3D" id="2.30.42.10">
    <property type="match status" value="1"/>
</dbReference>
<dbReference type="Pfam" id="PF03572">
    <property type="entry name" value="Peptidase_S41"/>
    <property type="match status" value="1"/>
</dbReference>
<dbReference type="InterPro" id="IPR001478">
    <property type="entry name" value="PDZ"/>
</dbReference>
<evidence type="ECO:0000256" key="1">
    <source>
        <dbReference type="SAM" id="MobiDB-lite"/>
    </source>
</evidence>
<dbReference type="SUPFAM" id="SSF50156">
    <property type="entry name" value="PDZ domain-like"/>
    <property type="match status" value="1"/>
</dbReference>
<dbReference type="PANTHER" id="PTHR32060:SF30">
    <property type="entry name" value="CARBOXY-TERMINAL PROCESSING PROTEASE CTPA"/>
    <property type="match status" value="1"/>
</dbReference>
<keyword evidence="5" id="KW-1185">Reference proteome</keyword>
<evidence type="ECO:0000313" key="5">
    <source>
        <dbReference type="Proteomes" id="UP001596317"/>
    </source>
</evidence>
<accession>A0ABW1ZHD1</accession>
<feature type="region of interest" description="Disordered" evidence="1">
    <location>
        <begin position="394"/>
        <end position="419"/>
    </location>
</feature>
<dbReference type="CDD" id="cd06567">
    <property type="entry name" value="Peptidase_S41"/>
    <property type="match status" value="1"/>
</dbReference>
<dbReference type="Pfam" id="PF17820">
    <property type="entry name" value="PDZ_6"/>
    <property type="match status" value="1"/>
</dbReference>
<dbReference type="SMART" id="SM00228">
    <property type="entry name" value="PDZ"/>
    <property type="match status" value="1"/>
</dbReference>
<evidence type="ECO:0000256" key="2">
    <source>
        <dbReference type="SAM" id="SignalP"/>
    </source>
</evidence>
<dbReference type="SMART" id="SM00245">
    <property type="entry name" value="TSPc"/>
    <property type="match status" value="1"/>
</dbReference>
<dbReference type="InterPro" id="IPR029045">
    <property type="entry name" value="ClpP/crotonase-like_dom_sf"/>
</dbReference>
<name>A0ABW1ZHD1_9DEIO</name>
<feature type="chain" id="PRO_5046164578" evidence="2">
    <location>
        <begin position="22"/>
        <end position="419"/>
    </location>
</feature>
<dbReference type="PANTHER" id="PTHR32060">
    <property type="entry name" value="TAIL-SPECIFIC PROTEASE"/>
    <property type="match status" value="1"/>
</dbReference>
<dbReference type="InterPro" id="IPR036034">
    <property type="entry name" value="PDZ_sf"/>
</dbReference>
<gene>
    <name evidence="4" type="ORF">ACFP90_07615</name>
</gene>
<organism evidence="4 5">
    <name type="scientific">Deinococcus multiflagellatus</name>
    <dbReference type="NCBI Taxonomy" id="1656887"/>
    <lineage>
        <taxon>Bacteria</taxon>
        <taxon>Thermotogati</taxon>
        <taxon>Deinococcota</taxon>
        <taxon>Deinococci</taxon>
        <taxon>Deinococcales</taxon>
        <taxon>Deinococcaceae</taxon>
        <taxon>Deinococcus</taxon>
    </lineage>
</organism>
<protein>
    <submittedName>
        <fullName evidence="4">S41 family peptidase</fullName>
    </submittedName>
</protein>
<dbReference type="Gene3D" id="3.90.226.10">
    <property type="entry name" value="2-enoyl-CoA Hydratase, Chain A, domain 1"/>
    <property type="match status" value="1"/>
</dbReference>
<keyword evidence="2" id="KW-0732">Signal</keyword>
<evidence type="ECO:0000259" key="3">
    <source>
        <dbReference type="PROSITE" id="PS50106"/>
    </source>
</evidence>